<dbReference type="InterPro" id="IPR019301">
    <property type="entry name" value="Flagellar_prot_FlgJ_N"/>
</dbReference>
<sequence>MADATSSTPSAAAAALSTAKAFSAHPGAAKTPSKVDAAAEDFEAVFLTQMVQTMFEGLGEDGPLGGGSTGSDAYRSMLADQYGRSIAASGGVGLAAHVRSELLALQTGTATP</sequence>
<reference evidence="3" key="1">
    <citation type="journal article" date="2019" name="Int. J. Syst. Evol. Microbiol.">
        <title>The Global Catalogue of Microorganisms (GCM) 10K type strain sequencing project: providing services to taxonomists for standard genome sequencing and annotation.</title>
        <authorList>
            <consortium name="The Broad Institute Genomics Platform"/>
            <consortium name="The Broad Institute Genome Sequencing Center for Infectious Disease"/>
            <person name="Wu L."/>
            <person name="Ma J."/>
        </authorList>
    </citation>
    <scope>NUCLEOTIDE SEQUENCE [LARGE SCALE GENOMIC DNA]</scope>
    <source>
        <strain evidence="3">CCUG 61696</strain>
    </source>
</reference>
<organism evidence="2 3">
    <name type="scientific">Methylopila musalis</name>
    <dbReference type="NCBI Taxonomy" id="1134781"/>
    <lineage>
        <taxon>Bacteria</taxon>
        <taxon>Pseudomonadati</taxon>
        <taxon>Pseudomonadota</taxon>
        <taxon>Alphaproteobacteria</taxon>
        <taxon>Hyphomicrobiales</taxon>
        <taxon>Methylopilaceae</taxon>
        <taxon>Methylopila</taxon>
    </lineage>
</organism>
<name>A0ABW3ZBA5_9HYPH</name>
<dbReference type="RefSeq" id="WP_378776668.1">
    <property type="nucleotide sequence ID" value="NZ_JBHTMX010000194.1"/>
</dbReference>
<comment type="caution">
    <text evidence="2">The sequence shown here is derived from an EMBL/GenBank/DDBJ whole genome shotgun (WGS) entry which is preliminary data.</text>
</comment>
<protein>
    <submittedName>
        <fullName evidence="2">Rod-binding protein</fullName>
    </submittedName>
</protein>
<evidence type="ECO:0000259" key="1">
    <source>
        <dbReference type="Pfam" id="PF10135"/>
    </source>
</evidence>
<dbReference type="EMBL" id="JBHTMX010000194">
    <property type="protein sequence ID" value="MFD1333265.1"/>
    <property type="molecule type" value="Genomic_DNA"/>
</dbReference>
<evidence type="ECO:0000313" key="3">
    <source>
        <dbReference type="Proteomes" id="UP001597171"/>
    </source>
</evidence>
<accession>A0ABW3ZBA5</accession>
<dbReference type="Proteomes" id="UP001597171">
    <property type="component" value="Unassembled WGS sequence"/>
</dbReference>
<gene>
    <name evidence="2" type="ORF">ACFQ4O_14805</name>
</gene>
<dbReference type="Pfam" id="PF10135">
    <property type="entry name" value="Rod-binding"/>
    <property type="match status" value="1"/>
</dbReference>
<feature type="domain" description="Flagellar protein FlgJ N-terminal" evidence="1">
    <location>
        <begin position="53"/>
        <end position="96"/>
    </location>
</feature>
<proteinExistence type="predicted"/>
<evidence type="ECO:0000313" key="2">
    <source>
        <dbReference type="EMBL" id="MFD1333265.1"/>
    </source>
</evidence>
<keyword evidence="3" id="KW-1185">Reference proteome</keyword>